<protein>
    <submittedName>
        <fullName evidence="2">Non-ribosomal peptide synthetase</fullName>
    </submittedName>
</protein>
<feature type="non-terminal residue" evidence="2">
    <location>
        <position position="271"/>
    </location>
</feature>
<dbReference type="InterPro" id="IPR001242">
    <property type="entry name" value="Condensation_dom"/>
</dbReference>
<dbReference type="RefSeq" id="WP_255288953.1">
    <property type="nucleotide sequence ID" value="NZ_NUXC01000082.1"/>
</dbReference>
<evidence type="ECO:0000313" key="3">
    <source>
        <dbReference type="Proteomes" id="UP000224076"/>
    </source>
</evidence>
<gene>
    <name evidence="2" type="ORF">COK86_30275</name>
</gene>
<sequence>MSEFKQQELFWENLFSVEDSCTTFPYASHTKNKSSKSTTYNQKFIDSTLLSDVSKRIMDMSNQSHMAIYMILLAGVECLLHKYTYEQDMILGVPAIELDKDRTYSSKFLILKNNITPKNSFKSLFNQIKVALSESIEHQGLPFRKMVQNLNLQYDSNNLPVINTMVSLQEIHCFNYNDSVVSDTIFHFELGEEDSINLKLAYNANYYDKDYMVQLIENLNHILSVILFQIELEIEKFETVAEIKRNKLLFEFNDTTAEYPYEKTVYQLFEE</sequence>
<name>A0A2B0SZB9_BACCE</name>
<dbReference type="Gene3D" id="3.30.559.30">
    <property type="entry name" value="Nonribosomal peptide synthetase, condensation domain"/>
    <property type="match status" value="1"/>
</dbReference>
<proteinExistence type="predicted"/>
<evidence type="ECO:0000313" key="2">
    <source>
        <dbReference type="EMBL" id="PFU37067.1"/>
    </source>
</evidence>
<reference evidence="2 3" key="1">
    <citation type="submission" date="2017-09" db="EMBL/GenBank/DDBJ databases">
        <title>Large-scale bioinformatics analysis of Bacillus genomes uncovers conserved roles of natural products in bacterial physiology.</title>
        <authorList>
            <consortium name="Agbiome Team Llc"/>
            <person name="Bleich R.M."/>
            <person name="Grubbs K.J."/>
            <person name="Santa Maria K.C."/>
            <person name="Allen S.E."/>
            <person name="Farag S."/>
            <person name="Shank E.A."/>
            <person name="Bowers A."/>
        </authorList>
    </citation>
    <scope>NUCLEOTIDE SEQUENCE [LARGE SCALE GENOMIC DNA]</scope>
    <source>
        <strain evidence="2 3">AFS061806</strain>
    </source>
</reference>
<dbReference type="PANTHER" id="PTHR45398">
    <property type="match status" value="1"/>
</dbReference>
<organism evidence="2 3">
    <name type="scientific">Bacillus cereus</name>
    <dbReference type="NCBI Taxonomy" id="1396"/>
    <lineage>
        <taxon>Bacteria</taxon>
        <taxon>Bacillati</taxon>
        <taxon>Bacillota</taxon>
        <taxon>Bacilli</taxon>
        <taxon>Bacillales</taxon>
        <taxon>Bacillaceae</taxon>
        <taxon>Bacillus</taxon>
        <taxon>Bacillus cereus group</taxon>
    </lineage>
</organism>
<dbReference type="GO" id="GO:0003824">
    <property type="term" value="F:catalytic activity"/>
    <property type="evidence" value="ECO:0007669"/>
    <property type="project" value="InterPro"/>
</dbReference>
<evidence type="ECO:0000259" key="1">
    <source>
        <dbReference type="Pfam" id="PF00668"/>
    </source>
</evidence>
<comment type="caution">
    <text evidence="2">The sequence shown here is derived from an EMBL/GenBank/DDBJ whole genome shotgun (WGS) entry which is preliminary data.</text>
</comment>
<dbReference type="Gene3D" id="3.30.559.10">
    <property type="entry name" value="Chloramphenicol acetyltransferase-like domain"/>
    <property type="match status" value="1"/>
</dbReference>
<accession>A0A2B0SZB9</accession>
<dbReference type="InterPro" id="IPR023213">
    <property type="entry name" value="CAT-like_dom_sf"/>
</dbReference>
<dbReference type="AlphaFoldDB" id="A0A2B0SZB9"/>
<dbReference type="PANTHER" id="PTHR45398:SF1">
    <property type="entry name" value="ENZYME, PUTATIVE (JCVI)-RELATED"/>
    <property type="match status" value="1"/>
</dbReference>
<dbReference type="Proteomes" id="UP000224076">
    <property type="component" value="Unassembled WGS sequence"/>
</dbReference>
<dbReference type="SUPFAM" id="SSF52777">
    <property type="entry name" value="CoA-dependent acyltransferases"/>
    <property type="match status" value="1"/>
</dbReference>
<dbReference type="EMBL" id="NVDG01000124">
    <property type="protein sequence ID" value="PFU37067.1"/>
    <property type="molecule type" value="Genomic_DNA"/>
</dbReference>
<feature type="domain" description="Condensation" evidence="1">
    <location>
        <begin position="3"/>
        <end position="249"/>
    </location>
</feature>
<dbReference type="Pfam" id="PF00668">
    <property type="entry name" value="Condensation"/>
    <property type="match status" value="1"/>
</dbReference>
<dbReference type="GO" id="GO:0008610">
    <property type="term" value="P:lipid biosynthetic process"/>
    <property type="evidence" value="ECO:0007669"/>
    <property type="project" value="UniProtKB-ARBA"/>
</dbReference>